<evidence type="ECO:0000256" key="2">
    <source>
        <dbReference type="SAM" id="Phobius"/>
    </source>
</evidence>
<dbReference type="GeneID" id="77730475"/>
<comment type="caution">
    <text evidence="3">The sequence shown here is derived from an EMBL/GenBank/DDBJ whole genome shotgun (WGS) entry which is preliminary data.</text>
</comment>
<keyword evidence="3" id="KW-0808">Transferase</keyword>
<gene>
    <name evidence="3" type="ORF">MKK02DRAFT_40787</name>
</gene>
<keyword evidence="2" id="KW-1133">Transmembrane helix</keyword>
<dbReference type="Pfam" id="PF10294">
    <property type="entry name" value="Methyltransf_16"/>
    <property type="match status" value="1"/>
</dbReference>
<dbReference type="PANTHER" id="PTHR14614:SF162">
    <property type="entry name" value="EXPRESSED PROTEIN"/>
    <property type="match status" value="1"/>
</dbReference>
<protein>
    <submittedName>
        <fullName evidence="3">Methyltransferase-domain-containing protein</fullName>
    </submittedName>
</protein>
<reference evidence="3" key="1">
    <citation type="journal article" date="2022" name="G3 (Bethesda)">
        <title>High quality genome of the basidiomycete yeast Dioszegia hungarica PDD-24b-2 isolated from cloud water.</title>
        <authorList>
            <person name="Jarrige D."/>
            <person name="Haridas S."/>
            <person name="Bleykasten-Grosshans C."/>
            <person name="Joly M."/>
            <person name="Nadalig T."/>
            <person name="Sancelme M."/>
            <person name="Vuilleumier S."/>
            <person name="Grigoriev I.V."/>
            <person name="Amato P."/>
            <person name="Bringel F."/>
        </authorList>
    </citation>
    <scope>NUCLEOTIDE SEQUENCE</scope>
    <source>
        <strain evidence="3">PDD-24b-2</strain>
    </source>
</reference>
<feature type="compositionally biased region" description="Basic and acidic residues" evidence="1">
    <location>
        <begin position="185"/>
        <end position="206"/>
    </location>
</feature>
<sequence>MRSGQVSDFCISASPFIFIVMYWYISFLRPPPVSVESGGTITITPQVANDLRTELRYDPTEIYYTWQRTEPSIQPSLPSEHLTSFVPPESTYRPLSIPLPAKAGIGEKWRLCLFAPGPPASSLRSDSVETGRQDILALTGPSAKCSPISVWSEGIEIVRPAGASTGGVTKGVGGQGGKGRAKGKGKAEDKDKAKGKGKEKDETVKQTRITREWSTPSGVLKVVEQTSFDLDKKIWDSGLALSSWLYRHIPAAIAHPADTSDLPKPEPRARFLLGYVTAVLGITDHAHNIIELGSGTGLVSIALHSMIGAKAMSNRGRIIATDLESALELMDENMSLNQSSNAPEADEGLCVHARVLDWDQPLPAWISDDSRDVGKRWPSLIISADVTYNTASFPSLVRTLTALLRPGSPDEKQPMLLLAYKQRDPGERELWKMLEDVGIVMRLADTIEGADGGEGAVEIWLGSCEESTMMRYDLSDYEDTTA</sequence>
<dbReference type="GO" id="GO:0008757">
    <property type="term" value="F:S-adenosylmethionine-dependent methyltransferase activity"/>
    <property type="evidence" value="ECO:0007669"/>
    <property type="project" value="UniProtKB-ARBA"/>
</dbReference>
<dbReference type="EMBL" id="JAKWFO010000014">
    <property type="protein sequence ID" value="KAI9632484.1"/>
    <property type="molecule type" value="Genomic_DNA"/>
</dbReference>
<dbReference type="AlphaFoldDB" id="A0AA38H4K4"/>
<dbReference type="Gene3D" id="3.40.50.150">
    <property type="entry name" value="Vaccinia Virus protein VP39"/>
    <property type="match status" value="1"/>
</dbReference>
<proteinExistence type="predicted"/>
<accession>A0AA38H4K4</accession>
<feature type="transmembrane region" description="Helical" evidence="2">
    <location>
        <begin position="7"/>
        <end position="25"/>
    </location>
</feature>
<keyword evidence="4" id="KW-1185">Reference proteome</keyword>
<dbReference type="GO" id="GO:0005737">
    <property type="term" value="C:cytoplasm"/>
    <property type="evidence" value="ECO:0007669"/>
    <property type="project" value="TreeGrafter"/>
</dbReference>
<dbReference type="RefSeq" id="XP_052942261.1">
    <property type="nucleotide sequence ID" value="XM_053091270.1"/>
</dbReference>
<evidence type="ECO:0000313" key="3">
    <source>
        <dbReference type="EMBL" id="KAI9632484.1"/>
    </source>
</evidence>
<organism evidence="3 4">
    <name type="scientific">Dioszegia hungarica</name>
    <dbReference type="NCBI Taxonomy" id="4972"/>
    <lineage>
        <taxon>Eukaryota</taxon>
        <taxon>Fungi</taxon>
        <taxon>Dikarya</taxon>
        <taxon>Basidiomycota</taxon>
        <taxon>Agaricomycotina</taxon>
        <taxon>Tremellomycetes</taxon>
        <taxon>Tremellales</taxon>
        <taxon>Bulleribasidiaceae</taxon>
        <taxon>Dioszegia</taxon>
    </lineage>
</organism>
<keyword evidence="3" id="KW-0489">Methyltransferase</keyword>
<name>A0AA38H4K4_9TREE</name>
<keyword evidence="2" id="KW-0472">Membrane</keyword>
<dbReference type="SUPFAM" id="SSF53335">
    <property type="entry name" value="S-adenosyl-L-methionine-dependent methyltransferases"/>
    <property type="match status" value="1"/>
</dbReference>
<dbReference type="InterPro" id="IPR019410">
    <property type="entry name" value="Methyltransf_16"/>
</dbReference>
<evidence type="ECO:0000313" key="4">
    <source>
        <dbReference type="Proteomes" id="UP001164286"/>
    </source>
</evidence>
<dbReference type="Proteomes" id="UP001164286">
    <property type="component" value="Unassembled WGS sequence"/>
</dbReference>
<dbReference type="GO" id="GO:0005634">
    <property type="term" value="C:nucleus"/>
    <property type="evidence" value="ECO:0007669"/>
    <property type="project" value="TreeGrafter"/>
</dbReference>
<keyword evidence="2" id="KW-0812">Transmembrane</keyword>
<feature type="region of interest" description="Disordered" evidence="1">
    <location>
        <begin position="164"/>
        <end position="206"/>
    </location>
</feature>
<dbReference type="InterPro" id="IPR029063">
    <property type="entry name" value="SAM-dependent_MTases_sf"/>
</dbReference>
<feature type="compositionally biased region" description="Gly residues" evidence="1">
    <location>
        <begin position="164"/>
        <end position="178"/>
    </location>
</feature>
<dbReference type="PANTHER" id="PTHR14614">
    <property type="entry name" value="HEPATOCELLULAR CARCINOMA-ASSOCIATED ANTIGEN"/>
    <property type="match status" value="1"/>
</dbReference>
<evidence type="ECO:0000256" key="1">
    <source>
        <dbReference type="SAM" id="MobiDB-lite"/>
    </source>
</evidence>
<dbReference type="GO" id="GO:0032259">
    <property type="term" value="P:methylation"/>
    <property type="evidence" value="ECO:0007669"/>
    <property type="project" value="UniProtKB-KW"/>
</dbReference>